<sequence>MANRKPKSGGQSQGPKQAAGGGASRSPNPQATNKPRSVATAHPQMMRNAPSKPPASSGTAAAPRPPQPQATTHRPSNGTKHQNAGDRAPKSQGANSSNFVRVSLSSAEATSGHRASQDRSINHGPPKLNGSRLNNGPQKVQGHSPQPNISSKNEAPKPKNSQAFFGGKLIISLRPYAIQSNGSNSSLFGLQLSAAFTTPSQKRPTIACAQSKWSNHIQEQGVTRAIANVKTERPYPTSCSTCTEPCSDPPQGIASPSTAIRGKSVDTANNTLPKVQVATTHAQHPSRSGQLSAPPAQGSKKPSHTSQQQHKAPPHSRLMQETSSKGHKDTPPKPLTNKGKPPAESVLSTVFSFFSTGSEAQGNPSHGSQHTQQGRAPPHPHPAQETPNKGKCRKSTPTKTPMNDRGQGQPPTESMLPKVLPSFFSTESKGSGNPSHKSQHAQQHRASPHSCVVQEIANKGKCFDVVIAMFKSVDVNGQSPIKSVLPTPKVSPLNHYAGSNGTGNQSVNFLIPPKSTHNSTTVGSGSLHSRAAKKQGPKVAKGSANVAAAVKPKTWGQMISSWFLPSAPPVEVQAASKSTSSSMKAKGPGPKPQALNSTKANDDRSKSHPAPDLSLTPRGHLRKEPILSLRGAGDGLEDLANRSNKSNTSSSATSPKKEQAPTHHNMLARSDGGPQHSSGVSDKPETATNLTFALSHAADRSQMSSKPRAAAVHHLKRIQVRSSSSKVLSQHDPKRKATLRKSLLRQRTPTLRWRESDAPRTVSAYSTLTAAPLPSPPRNELQNKVARKTISQNPDLFKVVSPIKVDVFKKYVKDHPNQPFVQSVARALKKGFWPWADTSDPSFPTTYDGSRQGSRITSADKAKFIRQQSEDEMELERWSKPFGSKLLPGMHSAPINAVPKSTPGKFRLIVDQSRGPHALNSTIPKFQVNVQLDNIHDLGNDLLAARKKYPNRKLCLFKSDVKSAYRQLPMHPLWQIKQAISIDDQYHIDRCNTFGNRGGGWNWNSFSSAVNWIATEKKGVSGLLGYVDDNFGWEFARNKTFYKPYNKHLPTKQARLLELWDELGIPHDEEKQLSGPSLPILGYHVDANAMTVKIPDEKKAKVVGLLRHNAHAGKPYTINELQSVAGSVGGALSLYPRLRPGLRVLFDEMAAKEGGTTKLTVTKPVARSLSSLADFLEHASPVPIQHQKEKVRGIGARTK</sequence>
<comment type="caution">
    <text evidence="2">The sequence shown here is derived from an EMBL/GenBank/DDBJ whole genome shotgun (WGS) entry which is preliminary data.</text>
</comment>
<dbReference type="InterPro" id="IPR043502">
    <property type="entry name" value="DNA/RNA_pol_sf"/>
</dbReference>
<dbReference type="EMBL" id="JAACJJ010000015">
    <property type="protein sequence ID" value="KAF5325053.1"/>
    <property type="molecule type" value="Genomic_DNA"/>
</dbReference>
<dbReference type="InterPro" id="IPR052055">
    <property type="entry name" value="Hepadnavirus_pol/RT"/>
</dbReference>
<feature type="region of interest" description="Disordered" evidence="1">
    <location>
        <begin position="356"/>
        <end position="449"/>
    </location>
</feature>
<dbReference type="SUPFAM" id="SSF56672">
    <property type="entry name" value="DNA/RNA polymerases"/>
    <property type="match status" value="1"/>
</dbReference>
<keyword evidence="3" id="KW-1185">Reference proteome</keyword>
<feature type="region of interest" description="Disordered" evidence="1">
    <location>
        <begin position="517"/>
        <end position="545"/>
    </location>
</feature>
<reference evidence="2 3" key="1">
    <citation type="journal article" date="2020" name="ISME J.">
        <title>Uncovering the hidden diversity of litter-decomposition mechanisms in mushroom-forming fungi.</title>
        <authorList>
            <person name="Floudas D."/>
            <person name="Bentzer J."/>
            <person name="Ahren D."/>
            <person name="Johansson T."/>
            <person name="Persson P."/>
            <person name="Tunlid A."/>
        </authorList>
    </citation>
    <scope>NUCLEOTIDE SEQUENCE [LARGE SCALE GENOMIC DNA]</scope>
    <source>
        <strain evidence="2 3">CBS 101986</strain>
    </source>
</reference>
<feature type="compositionally biased region" description="Low complexity" evidence="1">
    <location>
        <begin position="641"/>
        <end position="654"/>
    </location>
</feature>
<feature type="compositionally biased region" description="Polar residues" evidence="1">
    <location>
        <begin position="675"/>
        <end position="685"/>
    </location>
</feature>
<feature type="region of interest" description="Disordered" evidence="1">
    <location>
        <begin position="574"/>
        <end position="685"/>
    </location>
</feature>
<feature type="compositionally biased region" description="Basic residues" evidence="1">
    <location>
        <begin position="437"/>
        <end position="447"/>
    </location>
</feature>
<name>A0A8H5BKZ9_9AGAR</name>
<dbReference type="PANTHER" id="PTHR33050:SF7">
    <property type="entry name" value="RIBONUCLEASE H"/>
    <property type="match status" value="1"/>
</dbReference>
<dbReference type="OrthoDB" id="3254233at2759"/>
<evidence type="ECO:0000256" key="1">
    <source>
        <dbReference type="SAM" id="MobiDB-lite"/>
    </source>
</evidence>
<accession>A0A8H5BKZ9</accession>
<feature type="region of interest" description="Disordered" evidence="1">
    <location>
        <begin position="277"/>
        <end position="343"/>
    </location>
</feature>
<evidence type="ECO:0008006" key="4">
    <source>
        <dbReference type="Google" id="ProtNLM"/>
    </source>
</evidence>
<dbReference type="PANTHER" id="PTHR33050">
    <property type="entry name" value="REVERSE TRANSCRIPTASE DOMAIN-CONTAINING PROTEIN"/>
    <property type="match status" value="1"/>
</dbReference>
<feature type="compositionally biased region" description="Polar residues" evidence="1">
    <location>
        <begin position="359"/>
        <end position="374"/>
    </location>
</feature>
<feature type="region of interest" description="Disordered" evidence="1">
    <location>
        <begin position="697"/>
        <end position="742"/>
    </location>
</feature>
<feature type="compositionally biased region" description="Polar residues" evidence="1">
    <location>
        <begin position="423"/>
        <end position="436"/>
    </location>
</feature>
<feature type="compositionally biased region" description="Polar residues" evidence="1">
    <location>
        <begin position="25"/>
        <end position="35"/>
    </location>
</feature>
<feature type="compositionally biased region" description="Polar residues" evidence="1">
    <location>
        <begin position="131"/>
        <end position="161"/>
    </location>
</feature>
<evidence type="ECO:0000313" key="2">
    <source>
        <dbReference type="EMBL" id="KAF5325053.1"/>
    </source>
</evidence>
<dbReference type="AlphaFoldDB" id="A0A8H5BKZ9"/>
<feature type="region of interest" description="Disordered" evidence="1">
    <location>
        <begin position="1"/>
        <end position="161"/>
    </location>
</feature>
<evidence type="ECO:0000313" key="3">
    <source>
        <dbReference type="Proteomes" id="UP000567179"/>
    </source>
</evidence>
<feature type="region of interest" description="Disordered" evidence="1">
    <location>
        <begin position="237"/>
        <end position="258"/>
    </location>
</feature>
<feature type="compositionally biased region" description="Polar residues" evidence="1">
    <location>
        <begin position="517"/>
        <end position="527"/>
    </location>
</feature>
<gene>
    <name evidence="2" type="ORF">D9619_009628</name>
</gene>
<feature type="compositionally biased region" description="Polar residues" evidence="1">
    <location>
        <begin position="92"/>
        <end position="109"/>
    </location>
</feature>
<protein>
    <recommendedName>
        <fullName evidence="4">Reverse transcriptase domain-containing protein</fullName>
    </recommendedName>
</protein>
<feature type="compositionally biased region" description="Basic residues" evidence="1">
    <location>
        <begin position="733"/>
        <end position="742"/>
    </location>
</feature>
<feature type="compositionally biased region" description="Polar residues" evidence="1">
    <location>
        <begin position="277"/>
        <end position="291"/>
    </location>
</feature>
<proteinExistence type="predicted"/>
<dbReference type="Proteomes" id="UP000567179">
    <property type="component" value="Unassembled WGS sequence"/>
</dbReference>
<organism evidence="2 3">
    <name type="scientific">Psilocybe cf. subviscida</name>
    <dbReference type="NCBI Taxonomy" id="2480587"/>
    <lineage>
        <taxon>Eukaryota</taxon>
        <taxon>Fungi</taxon>
        <taxon>Dikarya</taxon>
        <taxon>Basidiomycota</taxon>
        <taxon>Agaricomycotina</taxon>
        <taxon>Agaricomycetes</taxon>
        <taxon>Agaricomycetidae</taxon>
        <taxon>Agaricales</taxon>
        <taxon>Agaricineae</taxon>
        <taxon>Strophariaceae</taxon>
        <taxon>Psilocybe</taxon>
    </lineage>
</organism>
<feature type="compositionally biased region" description="Low complexity" evidence="1">
    <location>
        <begin position="574"/>
        <end position="586"/>
    </location>
</feature>